<comment type="caution">
    <text evidence="3">The sequence shown here is derived from an EMBL/GenBank/DDBJ whole genome shotgun (WGS) entry which is preliminary data.</text>
</comment>
<accession>A0A2N3LZ11</accession>
<dbReference type="NCBIfam" id="TIGR03696">
    <property type="entry name" value="Rhs_assc_core"/>
    <property type="match status" value="1"/>
</dbReference>
<dbReference type="InterPro" id="IPR056823">
    <property type="entry name" value="TEN-like_YD-shell"/>
</dbReference>
<dbReference type="Pfam" id="PF25023">
    <property type="entry name" value="TEN_YD-shell"/>
    <property type="match status" value="1"/>
</dbReference>
<keyword evidence="1" id="KW-0677">Repeat</keyword>
<gene>
    <name evidence="3" type="ORF">CXZ10_07390</name>
</gene>
<evidence type="ECO:0000313" key="3">
    <source>
        <dbReference type="EMBL" id="PKR89714.1"/>
    </source>
</evidence>
<dbReference type="InterPro" id="IPR050708">
    <property type="entry name" value="T6SS_VgrG/RHS"/>
</dbReference>
<name>A0A2N3LZ11_9HYPH</name>
<proteinExistence type="predicted"/>
<reference evidence="3 4" key="1">
    <citation type="submission" date="2017-12" db="EMBL/GenBank/DDBJ databases">
        <title>Anaerobic carbon monoxide metabolism by Pleomorphomonas carboxyditropha sp. nov., a new mesophilic hydrogenogenic carboxidotroph.</title>
        <authorList>
            <person name="Esquivel-Elizondo S."/>
            <person name="Krajmalnik-Brown R."/>
        </authorList>
    </citation>
    <scope>NUCLEOTIDE SEQUENCE [LARGE SCALE GENOMIC DNA]</scope>
    <source>
        <strain evidence="3 4">R5-392</strain>
    </source>
</reference>
<dbReference type="Proteomes" id="UP000233491">
    <property type="component" value="Unassembled WGS sequence"/>
</dbReference>
<feature type="domain" description="Teneurin-like YD-shell" evidence="2">
    <location>
        <begin position="217"/>
        <end position="408"/>
    </location>
</feature>
<organism evidence="3 4">
    <name type="scientific">Pleomorphomonas diazotrophica</name>
    <dbReference type="NCBI Taxonomy" id="1166257"/>
    <lineage>
        <taxon>Bacteria</taxon>
        <taxon>Pseudomonadati</taxon>
        <taxon>Pseudomonadota</taxon>
        <taxon>Alphaproteobacteria</taxon>
        <taxon>Hyphomicrobiales</taxon>
        <taxon>Pleomorphomonadaceae</taxon>
        <taxon>Pleomorphomonas</taxon>
    </lineage>
</organism>
<sequence length="523" mass="55766">MFGSITDPLGQIKQFAYGLDDRLTGITYLNAVHATPAVSFAYDPYYPWLTAMTDGSGTRSYSYNAPFSLGALRPSQECFVATGSGPACTYSIAYGYDALGRLNARTVSGSGAETFAYDALGRLSEHDSDLGAFTLSYLGETGQPVLRKLGGAGATLQTAWSYLPNSGDRRLASIGNTGLTSGQYSNFAFDTTPENQITGITETSDAPAVYPAAGTQTATYNALNQLTDLSGQAFTYDANGNLTSDGTRNYTWDADNRLIGIAYPTTPGKATSFAYDGLGRRTTISHTPAGGGAAVATTYVWCGDRPCQARDASNQPQRAYYTEGERLLGGSPASLFYGVDQLGSVRRVFASPTNAPAYGYDPYGVPLQTTAPLIDFGYAGLFNEPDSGLGLATYRAYDPRVGRWISRDPIEERGSKPANYKGLSGFNEPYENSYAENTNNDVNLYLYANANPIGNVDPDGRAVIFLGPGGGGRICGVICGGYGCRMDYAPNPGPTLLHFHFGPLSAGGSWGGHRPWYAPWRVY</sequence>
<evidence type="ECO:0000256" key="1">
    <source>
        <dbReference type="ARBA" id="ARBA00022737"/>
    </source>
</evidence>
<dbReference type="PANTHER" id="PTHR32305:SF15">
    <property type="entry name" value="PROTEIN RHSA-RELATED"/>
    <property type="match status" value="1"/>
</dbReference>
<dbReference type="InterPro" id="IPR022385">
    <property type="entry name" value="Rhs_assc_core"/>
</dbReference>
<protein>
    <recommendedName>
        <fullName evidence="2">Teneurin-like YD-shell domain-containing protein</fullName>
    </recommendedName>
</protein>
<dbReference type="Gene3D" id="2.180.10.10">
    <property type="entry name" value="RHS repeat-associated core"/>
    <property type="match status" value="1"/>
</dbReference>
<dbReference type="AlphaFoldDB" id="A0A2N3LZ11"/>
<evidence type="ECO:0000313" key="4">
    <source>
        <dbReference type="Proteomes" id="UP000233491"/>
    </source>
</evidence>
<keyword evidence="4" id="KW-1185">Reference proteome</keyword>
<dbReference type="PANTHER" id="PTHR32305">
    <property type="match status" value="1"/>
</dbReference>
<evidence type="ECO:0000259" key="2">
    <source>
        <dbReference type="Pfam" id="PF25023"/>
    </source>
</evidence>
<dbReference type="EMBL" id="PJNW01000004">
    <property type="protein sequence ID" value="PKR89714.1"/>
    <property type="molecule type" value="Genomic_DNA"/>
</dbReference>